<accession>A0A6H1ZRL1</accession>
<organism evidence="1">
    <name type="scientific">viral metagenome</name>
    <dbReference type="NCBI Taxonomy" id="1070528"/>
    <lineage>
        <taxon>unclassified sequences</taxon>
        <taxon>metagenomes</taxon>
        <taxon>organismal metagenomes</taxon>
    </lineage>
</organism>
<dbReference type="EMBL" id="MT144165">
    <property type="protein sequence ID" value="QJA49947.1"/>
    <property type="molecule type" value="Genomic_DNA"/>
</dbReference>
<evidence type="ECO:0000313" key="1">
    <source>
        <dbReference type="EMBL" id="QJA49947.1"/>
    </source>
</evidence>
<sequence>MLFVSDKTHANVAARLPQSVIAGLKAEREALGLRSVSAVVERRLQRCVANGFAAGISRQPLSGSRVDLAFKRHFVDALKEIAKDQQADLGSLIYSATADLRAPSRLEGVSTRSHLSADLSGARAA</sequence>
<proteinExistence type="predicted"/>
<protein>
    <submittedName>
        <fullName evidence="1">Uncharacterized protein</fullName>
    </submittedName>
</protein>
<name>A0A6H1ZRL1_9ZZZZ</name>
<gene>
    <name evidence="1" type="ORF">TM448A01540_0003</name>
</gene>
<dbReference type="AlphaFoldDB" id="A0A6H1ZRL1"/>
<reference evidence="1" key="1">
    <citation type="submission" date="2020-03" db="EMBL/GenBank/DDBJ databases">
        <title>The deep terrestrial virosphere.</title>
        <authorList>
            <person name="Holmfeldt K."/>
            <person name="Nilsson E."/>
            <person name="Simone D."/>
            <person name="Lopez-Fernandez M."/>
            <person name="Wu X."/>
            <person name="de Brujin I."/>
            <person name="Lundin D."/>
            <person name="Andersson A."/>
            <person name="Bertilsson S."/>
            <person name="Dopson M."/>
        </authorList>
    </citation>
    <scope>NUCLEOTIDE SEQUENCE</scope>
    <source>
        <strain evidence="1">TM448A01540</strain>
    </source>
</reference>